<protein>
    <submittedName>
        <fullName evidence="1">Uncharacterized protein</fullName>
    </submittedName>
</protein>
<reference evidence="1 2" key="1">
    <citation type="submission" date="2023-07" db="EMBL/GenBank/DDBJ databases">
        <title>Sorghum-associated microbial communities from plants grown in Nebraska, USA.</title>
        <authorList>
            <person name="Schachtman D."/>
        </authorList>
    </citation>
    <scope>NUCLEOTIDE SEQUENCE [LARGE SCALE GENOMIC DNA]</scope>
    <source>
        <strain evidence="1 2">BE124</strain>
    </source>
</reference>
<name>A0ABU1RX32_9FLAO</name>
<evidence type="ECO:0000313" key="1">
    <source>
        <dbReference type="EMBL" id="MDR6843333.1"/>
    </source>
</evidence>
<dbReference type="RefSeq" id="WP_310002646.1">
    <property type="nucleotide sequence ID" value="NZ_JAVDTX010000001.1"/>
</dbReference>
<proteinExistence type="predicted"/>
<comment type="caution">
    <text evidence="1">The sequence shown here is derived from an EMBL/GenBank/DDBJ whole genome shotgun (WGS) entry which is preliminary data.</text>
</comment>
<sequence>MILHYDFYKGLWLINSELTIDYFLESIGVEKGYALDMFTRMYNCIFSELIDIEEEYLKYYSFEYENFEVYLYKKYNLEKKDIKKVLKKMSKFPHCKIYKKDDYSYGDYTIPQFITSETMHKRINKILKEKL</sequence>
<organism evidence="1 2">
    <name type="scientific">Flavobacterium granuli</name>
    <dbReference type="NCBI Taxonomy" id="280093"/>
    <lineage>
        <taxon>Bacteria</taxon>
        <taxon>Pseudomonadati</taxon>
        <taxon>Bacteroidota</taxon>
        <taxon>Flavobacteriia</taxon>
        <taxon>Flavobacteriales</taxon>
        <taxon>Flavobacteriaceae</taxon>
        <taxon>Flavobacterium</taxon>
    </lineage>
</organism>
<evidence type="ECO:0000313" key="2">
    <source>
        <dbReference type="Proteomes" id="UP001261871"/>
    </source>
</evidence>
<gene>
    <name evidence="1" type="ORF">J2W95_000013</name>
</gene>
<dbReference type="EMBL" id="JAVDTX010000001">
    <property type="protein sequence ID" value="MDR6843333.1"/>
    <property type="molecule type" value="Genomic_DNA"/>
</dbReference>
<keyword evidence="2" id="KW-1185">Reference proteome</keyword>
<accession>A0ABU1RX32</accession>
<dbReference type="Proteomes" id="UP001261871">
    <property type="component" value="Unassembled WGS sequence"/>
</dbReference>